<keyword evidence="2" id="KW-1185">Reference proteome</keyword>
<sequence>MQGKSLGILLALGILSGCAGYGHHQSMHDGQGGMMSGHQQMGEGGMMGSVYFRQGLLVAQGGRTLYRFDRDQAGSGASACNGDCAVKWPPYLAAPGASAQGPLGLATRADGSKQWTFQGWPLYFWQGDQKAGDMNGDNIGGVWHVIRP</sequence>
<comment type="caution">
    <text evidence="1">The sequence shown here is derived from an EMBL/GenBank/DDBJ whole genome shotgun (WGS) entry which is preliminary data.</text>
</comment>
<dbReference type="Pfam" id="PF03640">
    <property type="entry name" value="Lipoprotein_15"/>
    <property type="match status" value="2"/>
</dbReference>
<proteinExistence type="predicted"/>
<reference evidence="2" key="1">
    <citation type="journal article" date="2019" name="Int. J. Syst. Evol. Microbiol.">
        <title>The Global Catalogue of Microorganisms (GCM) 10K type strain sequencing project: providing services to taxonomists for standard genome sequencing and annotation.</title>
        <authorList>
            <consortium name="The Broad Institute Genomics Platform"/>
            <consortium name="The Broad Institute Genome Sequencing Center for Infectious Disease"/>
            <person name="Wu L."/>
            <person name="Ma J."/>
        </authorList>
    </citation>
    <scope>NUCLEOTIDE SEQUENCE [LARGE SCALE GENOMIC DNA]</scope>
    <source>
        <strain evidence="2">KCTC 42195</strain>
    </source>
</reference>
<accession>A0ABV7TX58</accession>
<dbReference type="InterPro" id="IPR005297">
    <property type="entry name" value="Lipoprotein_repeat"/>
</dbReference>
<dbReference type="PANTHER" id="PTHR39335:SF1">
    <property type="entry name" value="BLL4220 PROTEIN"/>
    <property type="match status" value="1"/>
</dbReference>
<dbReference type="EMBL" id="JBHRYH010000044">
    <property type="protein sequence ID" value="MFC3627242.1"/>
    <property type="molecule type" value="Genomic_DNA"/>
</dbReference>
<dbReference type="PROSITE" id="PS51257">
    <property type="entry name" value="PROKAR_LIPOPROTEIN"/>
    <property type="match status" value="1"/>
</dbReference>
<evidence type="ECO:0008006" key="3">
    <source>
        <dbReference type="Google" id="ProtNLM"/>
    </source>
</evidence>
<dbReference type="PANTHER" id="PTHR39335">
    <property type="entry name" value="BLL4220 PROTEIN"/>
    <property type="match status" value="1"/>
</dbReference>
<dbReference type="Proteomes" id="UP001595636">
    <property type="component" value="Unassembled WGS sequence"/>
</dbReference>
<organism evidence="1 2">
    <name type="scientific">Vogesella amnigena</name>
    <dbReference type="NCBI Taxonomy" id="1507449"/>
    <lineage>
        <taxon>Bacteria</taxon>
        <taxon>Pseudomonadati</taxon>
        <taxon>Pseudomonadota</taxon>
        <taxon>Betaproteobacteria</taxon>
        <taxon>Neisseriales</taxon>
        <taxon>Chromobacteriaceae</taxon>
        <taxon>Vogesella</taxon>
    </lineage>
</organism>
<evidence type="ECO:0000313" key="2">
    <source>
        <dbReference type="Proteomes" id="UP001595636"/>
    </source>
</evidence>
<name>A0ABV7TX58_9NEIS</name>
<evidence type="ECO:0000313" key="1">
    <source>
        <dbReference type="EMBL" id="MFC3627242.1"/>
    </source>
</evidence>
<gene>
    <name evidence="1" type="ORF">ACFOKJ_14080</name>
</gene>
<dbReference type="RefSeq" id="WP_390280696.1">
    <property type="nucleotide sequence ID" value="NZ_JBHRYH010000044.1"/>
</dbReference>
<protein>
    <recommendedName>
        <fullName evidence="3">Lipoprotein with Yx(FWY)xxD motif</fullName>
    </recommendedName>
</protein>